<dbReference type="EMBL" id="ASQP01000338">
    <property type="protein sequence ID" value="OMI36392.1"/>
    <property type="molecule type" value="Genomic_DNA"/>
</dbReference>
<feature type="region of interest" description="Disordered" evidence="1">
    <location>
        <begin position="1"/>
        <end position="140"/>
    </location>
</feature>
<dbReference type="AlphaFoldDB" id="A0A1R1SDU0"/>
<evidence type="ECO:0000313" key="2">
    <source>
        <dbReference type="EMBL" id="OMI36392.1"/>
    </source>
</evidence>
<protein>
    <submittedName>
        <fullName evidence="2">Uncharacterized protein</fullName>
    </submittedName>
</protein>
<name>A0A1R1SDU0_9ACTN</name>
<comment type="caution">
    <text evidence="2">The sequence shown here is derived from an EMBL/GenBank/DDBJ whole genome shotgun (WGS) entry which is preliminary data.</text>
</comment>
<feature type="compositionally biased region" description="Polar residues" evidence="1">
    <location>
        <begin position="128"/>
        <end position="140"/>
    </location>
</feature>
<evidence type="ECO:0000256" key="1">
    <source>
        <dbReference type="SAM" id="MobiDB-lite"/>
    </source>
</evidence>
<accession>A0A1R1SDU0</accession>
<gene>
    <name evidence="2" type="ORF">SPAR_26396</name>
</gene>
<keyword evidence="3" id="KW-1185">Reference proteome</keyword>
<feature type="compositionally biased region" description="Low complexity" evidence="1">
    <location>
        <begin position="47"/>
        <end position="62"/>
    </location>
</feature>
<evidence type="ECO:0000313" key="3">
    <source>
        <dbReference type="Proteomes" id="UP000186168"/>
    </source>
</evidence>
<reference evidence="2 3" key="1">
    <citation type="submission" date="2013-05" db="EMBL/GenBank/DDBJ databases">
        <title>Genome sequence of Streptomyces sparsogenes DSM 40356.</title>
        <authorList>
            <person name="Coyne S."/>
            <person name="Seebeck F.P."/>
        </authorList>
    </citation>
    <scope>NUCLEOTIDE SEQUENCE [LARGE SCALE GENOMIC DNA]</scope>
    <source>
        <strain evidence="2 3">DSM 40356</strain>
    </source>
</reference>
<sequence>MRKSMRSTTAGSNRGRSVRRNQPRKCCASLVRAGGDGGGGRESNAQRARSTTGAPAASAPRASAPPGPSATVCTAAATRRNPGHPSSRRPTNASKSPERSILYRRWAGRPTTGSPPGPRTRSRPQDAVSASSNSPPGGSQ</sequence>
<dbReference type="Proteomes" id="UP000186168">
    <property type="component" value="Unassembled WGS sequence"/>
</dbReference>
<organism evidence="2 3">
    <name type="scientific">Streptomyces sparsogenes DSM 40356</name>
    <dbReference type="NCBI Taxonomy" id="1331668"/>
    <lineage>
        <taxon>Bacteria</taxon>
        <taxon>Bacillati</taxon>
        <taxon>Actinomycetota</taxon>
        <taxon>Actinomycetes</taxon>
        <taxon>Kitasatosporales</taxon>
        <taxon>Streptomycetaceae</taxon>
        <taxon>Streptomyces</taxon>
    </lineage>
</organism>
<proteinExistence type="predicted"/>
<feature type="compositionally biased region" description="Polar residues" evidence="1">
    <location>
        <begin position="1"/>
        <end position="15"/>
    </location>
</feature>